<evidence type="ECO:0000256" key="1">
    <source>
        <dbReference type="SAM" id="Phobius"/>
    </source>
</evidence>
<protein>
    <submittedName>
        <fullName evidence="2">Uncharacterized protein</fullName>
    </submittedName>
</protein>
<keyword evidence="1" id="KW-0812">Transmembrane</keyword>
<name>U3AAI5_9VIBR</name>
<feature type="transmembrane region" description="Helical" evidence="1">
    <location>
        <begin position="42"/>
        <end position="60"/>
    </location>
</feature>
<keyword evidence="1" id="KW-1133">Transmembrane helix</keyword>
<reference evidence="2 3" key="1">
    <citation type="submission" date="2013-09" db="EMBL/GenBank/DDBJ databases">
        <title>Whole genome shotgun sequence of Vibrio azureus NBRC 104587.</title>
        <authorList>
            <person name="Isaki S."/>
            <person name="Hosoyama A."/>
            <person name="Numata M."/>
            <person name="Hashimoto M."/>
            <person name="Hosoyama Y."/>
            <person name="Tsuchikane K."/>
            <person name="Noguchi M."/>
            <person name="Hirakata S."/>
            <person name="Ichikawa N."/>
            <person name="Ohji S."/>
            <person name="Yamazoe A."/>
            <person name="Fujita N."/>
        </authorList>
    </citation>
    <scope>NUCLEOTIDE SEQUENCE [LARGE SCALE GENOMIC DNA]</scope>
    <source>
        <strain evidence="2 3">NBRC 104587</strain>
    </source>
</reference>
<evidence type="ECO:0000313" key="3">
    <source>
        <dbReference type="Proteomes" id="UP000016567"/>
    </source>
</evidence>
<dbReference type="AlphaFoldDB" id="U3AAI5"/>
<dbReference type="EMBL" id="BATL01000056">
    <property type="protein sequence ID" value="GAD76936.1"/>
    <property type="molecule type" value="Genomic_DNA"/>
</dbReference>
<evidence type="ECO:0000313" key="2">
    <source>
        <dbReference type="EMBL" id="GAD76936.1"/>
    </source>
</evidence>
<dbReference type="Proteomes" id="UP000016567">
    <property type="component" value="Unassembled WGS sequence"/>
</dbReference>
<dbReference type="RefSeq" id="WP_021710682.1">
    <property type="nucleotide sequence ID" value="NZ_BATL01000056.1"/>
</dbReference>
<gene>
    <name evidence="2" type="ORF">VAZ01S_056_00180</name>
</gene>
<organism evidence="2 3">
    <name type="scientific">Vibrio azureus NBRC 104587</name>
    <dbReference type="NCBI Taxonomy" id="1219077"/>
    <lineage>
        <taxon>Bacteria</taxon>
        <taxon>Pseudomonadati</taxon>
        <taxon>Pseudomonadota</taxon>
        <taxon>Gammaproteobacteria</taxon>
        <taxon>Vibrionales</taxon>
        <taxon>Vibrionaceae</taxon>
        <taxon>Vibrio</taxon>
    </lineage>
</organism>
<keyword evidence="1" id="KW-0472">Membrane</keyword>
<proteinExistence type="predicted"/>
<keyword evidence="3" id="KW-1185">Reference proteome</keyword>
<dbReference type="STRING" id="1219077.VAZ01S_056_00180"/>
<feature type="transmembrane region" description="Helical" evidence="1">
    <location>
        <begin position="65"/>
        <end position="83"/>
    </location>
</feature>
<sequence length="240" mass="27739">MNKNIPTLPEITEEYKQQQHQAVLDAEVIYEFELLKEPKVEIILIIFFSIVSLFTFWFVYLDVEFLWAVVILNLMVWGTYLSSGNPQIEQKVTLTKKGLILSELELIPEGFYTALRSTGFIAAALCVIAVIFFGPMMLVGAGAGALMGFQMTGAQRKARVWITPFNENANYIGCVYSKEGFKNRFQSCNYRLYDENDEVPEEQYDFFYFRYSASHDDHKRMNEEISKLINITKVDDKTHL</sequence>
<feature type="transmembrane region" description="Helical" evidence="1">
    <location>
        <begin position="120"/>
        <end position="149"/>
    </location>
</feature>
<dbReference type="eggNOG" id="ENOG5031P17">
    <property type="taxonomic scope" value="Bacteria"/>
</dbReference>
<accession>U3AAI5</accession>
<comment type="caution">
    <text evidence="2">The sequence shown here is derived from an EMBL/GenBank/DDBJ whole genome shotgun (WGS) entry which is preliminary data.</text>
</comment>